<dbReference type="Proteomes" id="UP000027604">
    <property type="component" value="Chromosome I"/>
</dbReference>
<dbReference type="STRING" id="1349767.GJA_3101"/>
<organism evidence="1 2">
    <name type="scientific">Janthinobacterium agaricidamnosum NBRC 102515 = DSM 9628</name>
    <dbReference type="NCBI Taxonomy" id="1349767"/>
    <lineage>
        <taxon>Bacteria</taxon>
        <taxon>Pseudomonadati</taxon>
        <taxon>Pseudomonadota</taxon>
        <taxon>Betaproteobacteria</taxon>
        <taxon>Burkholderiales</taxon>
        <taxon>Oxalobacteraceae</taxon>
        <taxon>Janthinobacterium</taxon>
    </lineage>
</organism>
<gene>
    <name evidence="1" type="ORF">GJA_3101</name>
</gene>
<protein>
    <submittedName>
        <fullName evidence="1">Uncharacterized protein</fullName>
    </submittedName>
</protein>
<accession>W0V8X6</accession>
<dbReference type="AlphaFoldDB" id="W0V8X6"/>
<dbReference type="EMBL" id="HG322949">
    <property type="protein sequence ID" value="CDG83727.1"/>
    <property type="molecule type" value="Genomic_DNA"/>
</dbReference>
<dbReference type="KEGG" id="jag:GJA_3101"/>
<evidence type="ECO:0000313" key="1">
    <source>
        <dbReference type="EMBL" id="CDG83727.1"/>
    </source>
</evidence>
<dbReference type="HOGENOM" id="CLU_3311075_0_0_4"/>
<name>W0V8X6_9BURK</name>
<dbReference type="PATRIC" id="fig|1349767.4.peg.4910"/>
<proteinExistence type="predicted"/>
<sequence length="39" mass="4535">MYYPADNLEIVKLQAKKYSTIKPPTGIRLISVRSRQVTR</sequence>
<keyword evidence="2" id="KW-1185">Reference proteome</keyword>
<evidence type="ECO:0000313" key="2">
    <source>
        <dbReference type="Proteomes" id="UP000027604"/>
    </source>
</evidence>
<reference evidence="1 2" key="1">
    <citation type="journal article" date="2015" name="Genome Announc.">
        <title>Genome Sequence of Mushroom Soft-Rot Pathogen Janthinobacterium agaricidamnosum.</title>
        <authorList>
            <person name="Graupner K."/>
            <person name="Lackner G."/>
            <person name="Hertweck C."/>
        </authorList>
    </citation>
    <scope>NUCLEOTIDE SEQUENCE [LARGE SCALE GENOMIC DNA]</scope>
    <source>
        <strain evidence="2">NBRC 102515 / DSM 9628</strain>
    </source>
</reference>